<dbReference type="AlphaFoldDB" id="A0A1H7S8I0"/>
<dbReference type="OrthoDB" id="1113889at2"/>
<dbReference type="STRING" id="573321.SAMN04488505_102831"/>
<keyword evidence="3" id="KW-1185">Reference proteome</keyword>
<proteinExistence type="predicted"/>
<feature type="signal peptide" evidence="1">
    <location>
        <begin position="1"/>
        <end position="23"/>
    </location>
</feature>
<dbReference type="Pfam" id="PF20583">
    <property type="entry name" value="DUF6786"/>
    <property type="match status" value="1"/>
</dbReference>
<reference evidence="2 3" key="1">
    <citation type="submission" date="2016-10" db="EMBL/GenBank/DDBJ databases">
        <authorList>
            <person name="de Groot N.N."/>
        </authorList>
    </citation>
    <scope>NUCLEOTIDE SEQUENCE [LARGE SCALE GENOMIC DNA]</scope>
    <source>
        <strain evidence="2 3">DSM 21039</strain>
    </source>
</reference>
<organism evidence="2 3">
    <name type="scientific">Chitinophaga rupis</name>
    <dbReference type="NCBI Taxonomy" id="573321"/>
    <lineage>
        <taxon>Bacteria</taxon>
        <taxon>Pseudomonadati</taxon>
        <taxon>Bacteroidota</taxon>
        <taxon>Chitinophagia</taxon>
        <taxon>Chitinophagales</taxon>
        <taxon>Chitinophagaceae</taxon>
        <taxon>Chitinophaga</taxon>
    </lineage>
</organism>
<evidence type="ECO:0000313" key="2">
    <source>
        <dbReference type="EMBL" id="SEL67827.1"/>
    </source>
</evidence>
<dbReference type="PROSITE" id="PS51257">
    <property type="entry name" value="PROKAR_LIPOPROTEIN"/>
    <property type="match status" value="1"/>
</dbReference>
<dbReference type="InterPro" id="IPR046713">
    <property type="entry name" value="DUF6786"/>
</dbReference>
<feature type="chain" id="PRO_5011502798" description="Lipoprotein" evidence="1">
    <location>
        <begin position="24"/>
        <end position="417"/>
    </location>
</feature>
<dbReference type="RefSeq" id="WP_089910806.1">
    <property type="nucleotide sequence ID" value="NZ_FOBB01000002.1"/>
</dbReference>
<evidence type="ECO:0000313" key="3">
    <source>
        <dbReference type="Proteomes" id="UP000198984"/>
    </source>
</evidence>
<sequence>MKYPFHALSLLLLAACNPAPKQADQAKQADQQAAKTTDAATFQQDENFLHNHLGNLVTLKSPDDSSMVLVAGDYQARVMTSSAGGYHGKSYGWLNHKLIESGKYNPHINAYGGEERFWLGPEGGQYALFFPKGKPFAFENWQTPGLIDTAVFDLKDQSSTAVHYYKEGTLQNYAGADFQVGISRKITLLNRATLTQQLGFTLPQSIASVAYRTENTLTNKGKNTWEESTGLLSIWLLGMFTPSDKTVIVVPFKAGANARAAIHDDYFGKIPPGYLQVKDSLLLMKANGLKRGKVGLAPEIAIPMAGSVDTESGAITLVLFSINKNGKYVNSKWEQQKEPYKGDVVNCYNDGPLEDGSQIGPFYELESSSDARPLAPGHSLTYSQTTVHLEGSYATMDSLAQRLWHMSIQDISTVFPK</sequence>
<dbReference type="EMBL" id="FOBB01000002">
    <property type="protein sequence ID" value="SEL67827.1"/>
    <property type="molecule type" value="Genomic_DNA"/>
</dbReference>
<evidence type="ECO:0008006" key="4">
    <source>
        <dbReference type="Google" id="ProtNLM"/>
    </source>
</evidence>
<dbReference type="Proteomes" id="UP000198984">
    <property type="component" value="Unassembled WGS sequence"/>
</dbReference>
<protein>
    <recommendedName>
        <fullName evidence="4">Lipoprotein</fullName>
    </recommendedName>
</protein>
<evidence type="ECO:0000256" key="1">
    <source>
        <dbReference type="SAM" id="SignalP"/>
    </source>
</evidence>
<gene>
    <name evidence="2" type="ORF">SAMN04488505_102831</name>
</gene>
<accession>A0A1H7S8I0</accession>
<keyword evidence="1" id="KW-0732">Signal</keyword>
<name>A0A1H7S8I0_9BACT</name>